<dbReference type="AlphaFoldDB" id="A0A7R9QR46"/>
<dbReference type="Proteomes" id="UP000728032">
    <property type="component" value="Unassembled WGS sequence"/>
</dbReference>
<gene>
    <name evidence="2" type="ORF">ONB1V03_LOCUS10728</name>
</gene>
<proteinExistence type="predicted"/>
<evidence type="ECO:0000313" key="3">
    <source>
        <dbReference type="Proteomes" id="UP000728032"/>
    </source>
</evidence>
<name>A0A7R9QR46_9ACAR</name>
<feature type="signal peptide" evidence="1">
    <location>
        <begin position="1"/>
        <end position="22"/>
    </location>
</feature>
<evidence type="ECO:0000256" key="1">
    <source>
        <dbReference type="SAM" id="SignalP"/>
    </source>
</evidence>
<evidence type="ECO:0000313" key="2">
    <source>
        <dbReference type="EMBL" id="CAD7654078.1"/>
    </source>
</evidence>
<dbReference type="Gene3D" id="2.170.15.10">
    <property type="entry name" value="Proaerolysin, chain A, domain 3"/>
    <property type="match status" value="1"/>
</dbReference>
<reference evidence="2" key="1">
    <citation type="submission" date="2020-11" db="EMBL/GenBank/DDBJ databases">
        <authorList>
            <person name="Tran Van P."/>
        </authorList>
    </citation>
    <scope>NUCLEOTIDE SEQUENCE</scope>
</reference>
<dbReference type="EMBL" id="OC922306">
    <property type="protein sequence ID" value="CAD7654078.1"/>
    <property type="molecule type" value="Genomic_DNA"/>
</dbReference>
<protein>
    <submittedName>
        <fullName evidence="2">Uncharacterized protein</fullName>
    </submittedName>
</protein>
<organism evidence="2">
    <name type="scientific">Oppiella nova</name>
    <dbReference type="NCBI Taxonomy" id="334625"/>
    <lineage>
        <taxon>Eukaryota</taxon>
        <taxon>Metazoa</taxon>
        <taxon>Ecdysozoa</taxon>
        <taxon>Arthropoda</taxon>
        <taxon>Chelicerata</taxon>
        <taxon>Arachnida</taxon>
        <taxon>Acari</taxon>
        <taxon>Acariformes</taxon>
        <taxon>Sarcoptiformes</taxon>
        <taxon>Oribatida</taxon>
        <taxon>Brachypylina</taxon>
        <taxon>Oppioidea</taxon>
        <taxon>Oppiidae</taxon>
        <taxon>Oppiella</taxon>
    </lineage>
</organism>
<accession>A0A7R9QR46</accession>
<dbReference type="EMBL" id="CAJPVJ010007481">
    <property type="protein sequence ID" value="CAG2171265.1"/>
    <property type="molecule type" value="Genomic_DNA"/>
</dbReference>
<keyword evidence="3" id="KW-1185">Reference proteome</keyword>
<feature type="chain" id="PRO_5036211898" evidence="1">
    <location>
        <begin position="23"/>
        <end position="414"/>
    </location>
</feature>
<sequence>MSAKCLINSLIVILTASLYTNADSFSQYEIRDTDGRGTGVYRHLHYNLTCIPNTKSDDLCYTNGLVVFDIIYGVYYSANTTSAKDSHRGFFVWNSTRISDQNTDTLELMIQFTTDDMIVTPRVKYMRSIRLTMVNLDEYTSTSVLKELTFTSSLKDALNHSLANVDIMQNSIINNPSNAKIREKVSKDTKYKMESTLTYGQAFRNLTNYHMNTRVEAGAGIKIWKLKAELERAVEEGVAQEFEYNSNTSQSSTATTEQEFHFSREITVNPFESVEYSAYLEVTKDLSVPYRALKYLTVYGPRSYQNKTLTSLETAMLIWTRTNISNITLGPDNCAIIPVQGMYGSTFGVKSVFNVHQTGHVGNSTIFTADEVHELSAQGGPGTSHEVCEDFGQETDKLVTDCDNKTYNTGYTRI</sequence>
<keyword evidence="1" id="KW-0732">Signal</keyword>